<dbReference type="GO" id="GO:0004842">
    <property type="term" value="F:ubiquitin-protein transferase activity"/>
    <property type="evidence" value="ECO:0007669"/>
    <property type="project" value="TreeGrafter"/>
</dbReference>
<evidence type="ECO:0000313" key="11">
    <source>
        <dbReference type="Proteomes" id="UP000654075"/>
    </source>
</evidence>
<dbReference type="InterPro" id="IPR001841">
    <property type="entry name" value="Znf_RING"/>
</dbReference>
<feature type="compositionally biased region" description="Polar residues" evidence="7">
    <location>
        <begin position="65"/>
        <end position="100"/>
    </location>
</feature>
<dbReference type="Pfam" id="PF13923">
    <property type="entry name" value="zf-C3HC4_2"/>
    <property type="match status" value="1"/>
</dbReference>
<evidence type="ECO:0000313" key="10">
    <source>
        <dbReference type="EMBL" id="CAE8592039.1"/>
    </source>
</evidence>
<sequence>MAPCYREVAAPGSGRCYQRALRDHSQATRTTEELANMAQTFAHSMHVQVPCVSALGTKAAAGLKNGSTQNSTNSARKSTQMKSKSLTPSHSIAQETTRSTHGLRERDLSITAWSLARCEVRGEHATSAAADAAVRQGASWAGRHQETANLSWGAAVADLRQKMAAESLSCAVLGTSVDEFSAQEPTNRSWALGSLKYCSQALLGAAAAGSLRKVNQARCWWRLVFATGCELLSMDFDDYDAPTLVLGGGPADDVQSDGLLDLLGDGSTSASSSATPGPPPCNPPVPPPSSSAALAAPTGGVPSLPPSAPYKRAATQTLEMDLGEEPLLGGPLLEADEQAAVLVSTNPSTAADVVLGQGSVTVGRDEACNAVLTDPRVSGEQFQVLRRPTAGEDGPPWTYELEDRSRNGTLINKKLLKAAKKELRDQDLIEVLPAAKVGPAAAITFLFHGPPTAEASDGPPAAKRSRMTGESSQGDALLDADQLFEGALCVICQEVLHHATSVQPCLHSFCSSCLGIWLRRPGGLPKCPICRNQVAGVARNHTLAGLIEGLLKAHPSRRRSDATLSDLDGNDPLKTAGYDLAKLRGGPGGLAAAAGLAAVAAGFAGSSPSDSENPESSGEEEEEDAGLGRPCFHCVGPAWRTLGAAAEASASSVFAATQLAKASLANNAFEQGVLQEWLRDRNLSLAVELSRSVADPNPEGVQAVRVRLATPGAAPPADDTAMPAGAWAELAVCRACAEGVLRALVYSLRERISEAELPARAQGRSNCWYGPGCRTQSHRPEHAARLNHICQQTSFS</sequence>
<evidence type="ECO:0000256" key="6">
    <source>
        <dbReference type="PROSITE-ProRule" id="PRU00175"/>
    </source>
</evidence>
<accession>A0A813DVU1</accession>
<name>A0A813DVU1_POLGL</name>
<dbReference type="GO" id="GO:0016567">
    <property type="term" value="P:protein ubiquitination"/>
    <property type="evidence" value="ECO:0007669"/>
    <property type="project" value="TreeGrafter"/>
</dbReference>
<dbReference type="InterPro" id="IPR052256">
    <property type="entry name" value="E3_ubiquitin-ligase_CHFR"/>
</dbReference>
<evidence type="ECO:0000256" key="7">
    <source>
        <dbReference type="SAM" id="MobiDB-lite"/>
    </source>
</evidence>
<feature type="region of interest" description="Disordered" evidence="7">
    <location>
        <begin position="453"/>
        <end position="472"/>
    </location>
</feature>
<dbReference type="SMART" id="SM00184">
    <property type="entry name" value="RING"/>
    <property type="match status" value="1"/>
</dbReference>
<protein>
    <recommendedName>
        <fullName evidence="2">E3 ubiquitin-protein ligase CHFR</fullName>
    </recommendedName>
</protein>
<evidence type="ECO:0000256" key="3">
    <source>
        <dbReference type="ARBA" id="ARBA00022723"/>
    </source>
</evidence>
<dbReference type="PANTHER" id="PTHR16079">
    <property type="entry name" value="UBIQUITIN LIGASE PROTEIN CHFR"/>
    <property type="match status" value="1"/>
</dbReference>
<evidence type="ECO:0000256" key="5">
    <source>
        <dbReference type="ARBA" id="ARBA00022833"/>
    </source>
</evidence>
<dbReference type="GO" id="GO:0008270">
    <property type="term" value="F:zinc ion binding"/>
    <property type="evidence" value="ECO:0007669"/>
    <property type="project" value="UniProtKB-KW"/>
</dbReference>
<dbReference type="SUPFAM" id="SSF57850">
    <property type="entry name" value="RING/U-box"/>
    <property type="match status" value="1"/>
</dbReference>
<reference evidence="10" key="1">
    <citation type="submission" date="2021-02" db="EMBL/GenBank/DDBJ databases">
        <authorList>
            <person name="Dougan E. K."/>
            <person name="Rhodes N."/>
            <person name="Thang M."/>
            <person name="Chan C."/>
        </authorList>
    </citation>
    <scope>NUCLEOTIDE SEQUENCE</scope>
</reference>
<dbReference type="Gene3D" id="2.60.200.20">
    <property type="match status" value="1"/>
</dbReference>
<proteinExistence type="inferred from homology"/>
<keyword evidence="3" id="KW-0479">Metal-binding</keyword>
<dbReference type="PROSITE" id="PS00518">
    <property type="entry name" value="ZF_RING_1"/>
    <property type="match status" value="1"/>
</dbReference>
<dbReference type="GO" id="GO:0006511">
    <property type="term" value="P:ubiquitin-dependent protein catabolic process"/>
    <property type="evidence" value="ECO:0007669"/>
    <property type="project" value="TreeGrafter"/>
</dbReference>
<dbReference type="InterPro" id="IPR013083">
    <property type="entry name" value="Znf_RING/FYVE/PHD"/>
</dbReference>
<feature type="compositionally biased region" description="Pro residues" evidence="7">
    <location>
        <begin position="276"/>
        <end position="289"/>
    </location>
</feature>
<dbReference type="InterPro" id="IPR008984">
    <property type="entry name" value="SMAD_FHA_dom_sf"/>
</dbReference>
<dbReference type="InterPro" id="IPR000253">
    <property type="entry name" value="FHA_dom"/>
</dbReference>
<evidence type="ECO:0000256" key="1">
    <source>
        <dbReference type="ARBA" id="ARBA00005797"/>
    </source>
</evidence>
<evidence type="ECO:0000256" key="2">
    <source>
        <dbReference type="ARBA" id="ARBA00017908"/>
    </source>
</evidence>
<dbReference type="SMART" id="SM00240">
    <property type="entry name" value="FHA"/>
    <property type="match status" value="1"/>
</dbReference>
<comment type="similarity">
    <text evidence="1">Belongs to the CHFR family.</text>
</comment>
<dbReference type="PROSITE" id="PS50089">
    <property type="entry name" value="ZF_RING_2"/>
    <property type="match status" value="1"/>
</dbReference>
<feature type="domain" description="RING-type" evidence="9">
    <location>
        <begin position="489"/>
        <end position="531"/>
    </location>
</feature>
<feature type="region of interest" description="Disordered" evidence="7">
    <location>
        <begin position="63"/>
        <end position="103"/>
    </location>
</feature>
<dbReference type="SUPFAM" id="SSF49879">
    <property type="entry name" value="SMAD/FHA domain"/>
    <property type="match status" value="1"/>
</dbReference>
<keyword evidence="4 6" id="KW-0863">Zinc-finger</keyword>
<evidence type="ECO:0000256" key="4">
    <source>
        <dbReference type="ARBA" id="ARBA00022771"/>
    </source>
</evidence>
<evidence type="ECO:0000259" key="9">
    <source>
        <dbReference type="PROSITE" id="PS50089"/>
    </source>
</evidence>
<dbReference type="Proteomes" id="UP000654075">
    <property type="component" value="Unassembled WGS sequence"/>
</dbReference>
<feature type="region of interest" description="Disordered" evidence="7">
    <location>
        <begin position="604"/>
        <end position="627"/>
    </location>
</feature>
<comment type="caution">
    <text evidence="10">The sequence shown here is derived from an EMBL/GenBank/DDBJ whole genome shotgun (WGS) entry which is preliminary data.</text>
</comment>
<feature type="compositionally biased region" description="Low complexity" evidence="7">
    <location>
        <begin position="604"/>
        <end position="616"/>
    </location>
</feature>
<gene>
    <name evidence="10" type="ORF">PGLA1383_LOCUS10698</name>
</gene>
<organism evidence="10 11">
    <name type="scientific">Polarella glacialis</name>
    <name type="common">Dinoflagellate</name>
    <dbReference type="NCBI Taxonomy" id="89957"/>
    <lineage>
        <taxon>Eukaryota</taxon>
        <taxon>Sar</taxon>
        <taxon>Alveolata</taxon>
        <taxon>Dinophyceae</taxon>
        <taxon>Suessiales</taxon>
        <taxon>Suessiaceae</taxon>
        <taxon>Polarella</taxon>
    </lineage>
</organism>
<dbReference type="Pfam" id="PF00498">
    <property type="entry name" value="FHA"/>
    <property type="match status" value="1"/>
</dbReference>
<feature type="region of interest" description="Disordered" evidence="7">
    <location>
        <begin position="261"/>
        <end position="309"/>
    </location>
</feature>
<keyword evidence="11" id="KW-1185">Reference proteome</keyword>
<dbReference type="PANTHER" id="PTHR16079:SF4">
    <property type="entry name" value="E3 UBIQUITIN-PROTEIN LIGASE CHFR"/>
    <property type="match status" value="1"/>
</dbReference>
<dbReference type="EMBL" id="CAJNNV010005407">
    <property type="protein sequence ID" value="CAE8592039.1"/>
    <property type="molecule type" value="Genomic_DNA"/>
</dbReference>
<keyword evidence="5" id="KW-0862">Zinc</keyword>
<dbReference type="AlphaFoldDB" id="A0A813DVU1"/>
<dbReference type="OrthoDB" id="1305878at2759"/>
<feature type="compositionally biased region" description="Low complexity" evidence="7">
    <location>
        <begin position="261"/>
        <end position="275"/>
    </location>
</feature>
<evidence type="ECO:0000259" key="8">
    <source>
        <dbReference type="PROSITE" id="PS50006"/>
    </source>
</evidence>
<dbReference type="PROSITE" id="PS50006">
    <property type="entry name" value="FHA_DOMAIN"/>
    <property type="match status" value="1"/>
</dbReference>
<dbReference type="InterPro" id="IPR017907">
    <property type="entry name" value="Znf_RING_CS"/>
</dbReference>
<feature type="domain" description="FHA" evidence="8">
    <location>
        <begin position="360"/>
        <end position="416"/>
    </location>
</feature>
<dbReference type="Gene3D" id="3.30.40.10">
    <property type="entry name" value="Zinc/RING finger domain, C3HC4 (zinc finger)"/>
    <property type="match status" value="1"/>
</dbReference>
<dbReference type="GO" id="GO:0005634">
    <property type="term" value="C:nucleus"/>
    <property type="evidence" value="ECO:0007669"/>
    <property type="project" value="TreeGrafter"/>
</dbReference>